<dbReference type="AlphaFoldDB" id="A0AAE3H4Z4"/>
<dbReference type="Pfam" id="PF01345">
    <property type="entry name" value="DUF11"/>
    <property type="match status" value="1"/>
</dbReference>
<dbReference type="EMBL" id="RJUF01000182">
    <property type="protein sequence ID" value="MCP9765334.1"/>
    <property type="molecule type" value="Genomic_DNA"/>
</dbReference>
<comment type="caution">
    <text evidence="2">The sequence shown here is derived from an EMBL/GenBank/DDBJ whole genome shotgun (WGS) entry which is preliminary data.</text>
</comment>
<proteinExistence type="predicted"/>
<dbReference type="InterPro" id="IPR001434">
    <property type="entry name" value="OmcB-like_DUF11"/>
</dbReference>
<dbReference type="Proteomes" id="UP001204144">
    <property type="component" value="Unassembled WGS sequence"/>
</dbReference>
<evidence type="ECO:0000259" key="1">
    <source>
        <dbReference type="Pfam" id="PF01345"/>
    </source>
</evidence>
<dbReference type="RefSeq" id="WP_255039027.1">
    <property type="nucleotide sequence ID" value="NZ_RJUF01000182.1"/>
</dbReference>
<dbReference type="Gene3D" id="2.60.40.10">
    <property type="entry name" value="Immunoglobulins"/>
    <property type="match status" value="1"/>
</dbReference>
<keyword evidence="3" id="KW-1185">Reference proteome</keyword>
<gene>
    <name evidence="2" type="ORF">EGI31_20565</name>
</gene>
<evidence type="ECO:0000313" key="3">
    <source>
        <dbReference type="Proteomes" id="UP001204144"/>
    </source>
</evidence>
<protein>
    <recommendedName>
        <fullName evidence="1">DUF11 domain-containing protein</fullName>
    </recommendedName>
</protein>
<reference evidence="2 3" key="1">
    <citation type="submission" date="2018-11" db="EMBL/GenBank/DDBJ databases">
        <title>Novel bacteria species description.</title>
        <authorList>
            <person name="Han J.-H."/>
        </authorList>
    </citation>
    <scope>NUCLEOTIDE SEQUENCE [LARGE SCALE GENOMIC DNA]</scope>
    <source>
        <strain evidence="2 3">KCTC23259</strain>
    </source>
</reference>
<name>A0AAE3H4Z4_9BACT</name>
<sequence>MLKYTSLITLLILQLSFVSFGQSNIDLSLRSSSVSQKVEIGTEGTITFTLENQGSANASNIKVFINIPYFPPFVKFVSAVGSKGSFDVATGIWSLPGLIGQETAILTMKYTPMEYGVWYAEGEVYSVNEVDSDSSPNNGLDTEDDFTRSCFTMPIKVSGSSFGGRQIILEDSKITNVVWRKGGQVIQNQNANTLSVTSEGSYTFDSPTFICPSQGCCPFIFEQGTQTLCCEPLEYFFTRK</sequence>
<feature type="domain" description="DUF11" evidence="1">
    <location>
        <begin position="26"/>
        <end position="138"/>
    </location>
</feature>
<accession>A0AAE3H4Z4</accession>
<organism evidence="2 3">
    <name type="scientific">Lacihabitans soyangensis</name>
    <dbReference type="NCBI Taxonomy" id="869394"/>
    <lineage>
        <taxon>Bacteria</taxon>
        <taxon>Pseudomonadati</taxon>
        <taxon>Bacteroidota</taxon>
        <taxon>Cytophagia</taxon>
        <taxon>Cytophagales</taxon>
        <taxon>Leadbetterellaceae</taxon>
        <taxon>Lacihabitans</taxon>
    </lineage>
</organism>
<dbReference type="InterPro" id="IPR013783">
    <property type="entry name" value="Ig-like_fold"/>
</dbReference>
<evidence type="ECO:0000313" key="2">
    <source>
        <dbReference type="EMBL" id="MCP9765334.1"/>
    </source>
</evidence>